<feature type="region of interest" description="Disordered" evidence="19">
    <location>
        <begin position="726"/>
        <end position="753"/>
    </location>
</feature>
<dbReference type="GO" id="GO:0072659">
    <property type="term" value="P:protein localization to plasma membrane"/>
    <property type="evidence" value="ECO:0007669"/>
    <property type="project" value="TreeGrafter"/>
</dbReference>
<evidence type="ECO:0000256" key="4">
    <source>
        <dbReference type="ARBA" id="ARBA00022490"/>
    </source>
</evidence>
<dbReference type="EMBL" id="JAHGAV010000002">
    <property type="protein sequence ID" value="KAG6940875.1"/>
    <property type="molecule type" value="Genomic_DNA"/>
</dbReference>
<keyword evidence="3 18" id="KW-0728">SH3 domain</keyword>
<evidence type="ECO:0000256" key="12">
    <source>
        <dbReference type="ARBA" id="ARBA00068976"/>
    </source>
</evidence>
<keyword evidence="4" id="KW-0963">Cytoplasm</keyword>
<keyword evidence="8" id="KW-0007">Acetylation</keyword>
<evidence type="ECO:0000256" key="7">
    <source>
        <dbReference type="ARBA" id="ARBA00022949"/>
    </source>
</evidence>
<feature type="compositionally biased region" description="Basic and acidic residues" evidence="19">
    <location>
        <begin position="726"/>
        <end position="740"/>
    </location>
</feature>
<dbReference type="Pfam" id="PF14603">
    <property type="entry name" value="hSH3"/>
    <property type="match status" value="2"/>
</dbReference>
<evidence type="ECO:0000256" key="3">
    <source>
        <dbReference type="ARBA" id="ARBA00022443"/>
    </source>
</evidence>
<feature type="compositionally biased region" description="Polar residues" evidence="19">
    <location>
        <begin position="309"/>
        <end position="323"/>
    </location>
</feature>
<protein>
    <recommendedName>
        <fullName evidence="12">FYN-binding protein 1</fullName>
    </recommendedName>
    <alternativeName>
        <fullName evidence="13">Adhesion and degranulation promoting adaptor protein</fullName>
    </alternativeName>
    <alternativeName>
        <fullName evidence="14">FYB-120/130</fullName>
    </alternativeName>
    <alternativeName>
        <fullName evidence="17">FYN-T-binding protein</fullName>
    </alternativeName>
    <alternativeName>
        <fullName evidence="15">SLAP-130</fullName>
    </alternativeName>
    <alternativeName>
        <fullName evidence="16">SLP-76-associated phosphoprotein</fullName>
    </alternativeName>
</protein>
<evidence type="ECO:0000313" key="22">
    <source>
        <dbReference type="Proteomes" id="UP000765507"/>
    </source>
</evidence>
<accession>A0A8T1TJ92</accession>
<dbReference type="InterPro" id="IPR001452">
    <property type="entry name" value="SH3_domain"/>
</dbReference>
<dbReference type="SMART" id="SM00326">
    <property type="entry name" value="SH3"/>
    <property type="match status" value="1"/>
</dbReference>
<dbReference type="GO" id="GO:0050852">
    <property type="term" value="P:T cell receptor signaling pathway"/>
    <property type="evidence" value="ECO:0007669"/>
    <property type="project" value="TreeGrafter"/>
</dbReference>
<gene>
    <name evidence="21" type="primary">FYB</name>
    <name evidence="21" type="ORF">G0U57_011355</name>
</gene>
<organism evidence="21 22">
    <name type="scientific">Chelydra serpentina</name>
    <name type="common">Snapping turtle</name>
    <name type="synonym">Testudo serpentina</name>
    <dbReference type="NCBI Taxonomy" id="8475"/>
    <lineage>
        <taxon>Eukaryota</taxon>
        <taxon>Metazoa</taxon>
        <taxon>Chordata</taxon>
        <taxon>Craniata</taxon>
        <taxon>Vertebrata</taxon>
        <taxon>Euteleostomi</taxon>
        <taxon>Archelosauria</taxon>
        <taxon>Testudinata</taxon>
        <taxon>Testudines</taxon>
        <taxon>Cryptodira</taxon>
        <taxon>Durocryptodira</taxon>
        <taxon>Americhelydia</taxon>
        <taxon>Chelydroidea</taxon>
        <taxon>Chelydridae</taxon>
        <taxon>Chelydra</taxon>
    </lineage>
</organism>
<evidence type="ECO:0000256" key="18">
    <source>
        <dbReference type="PROSITE-ProRule" id="PRU00192"/>
    </source>
</evidence>
<dbReference type="FunFam" id="2.30.30.40:FF:000133">
    <property type="entry name" value="FYN-binding protein-like isoform X2"/>
    <property type="match status" value="1"/>
</dbReference>
<evidence type="ECO:0000256" key="8">
    <source>
        <dbReference type="ARBA" id="ARBA00022990"/>
    </source>
</evidence>
<evidence type="ECO:0000256" key="1">
    <source>
        <dbReference type="ARBA" id="ARBA00004282"/>
    </source>
</evidence>
<dbReference type="InterPro" id="IPR043443">
    <property type="entry name" value="FYB1/2-like"/>
</dbReference>
<evidence type="ECO:0000256" key="11">
    <source>
        <dbReference type="ARBA" id="ARBA00059917"/>
    </source>
</evidence>
<evidence type="ECO:0000256" key="9">
    <source>
        <dbReference type="ARBA" id="ARBA00023054"/>
    </source>
</evidence>
<feature type="compositionally biased region" description="Acidic residues" evidence="19">
    <location>
        <begin position="654"/>
        <end position="663"/>
    </location>
</feature>
<dbReference type="InterPro" id="IPR029294">
    <property type="entry name" value="hSH3"/>
</dbReference>
<dbReference type="InterPro" id="IPR036028">
    <property type="entry name" value="SH3-like_dom_sf"/>
</dbReference>
<sequence length="902" mass="99364">EKLSQVENVSRMRKWLCLYKSELAFMSEEGKSGCLIKAQQNSKNGKADVKSLMAKFNTGNNPSEAVSVGNQPFKIPGQLSSSGLQARKAALEIFNNPPSGPSTFHKSASPKPSFGVKPSIEDKTERDPKPPYLKHNPVAHKFGSPVNAANREADGKAGVPKSLGPKATELSKEEPKPVFPKPPVNKFLSSTPQENDIKRPGLKSNFNSAPQESEPKPSISKLAGVKEKFSAASQENDPKPPFPKPPLGQKPSLNPDVSHQEDISNRHAFLTKGSSGSLGPRPKIHSFKLPKETAENSSNGTDSPGGHFSTVTLKSIGNRSTPGQVPKSVEEKTEANRSGVAKNIFLSKINQEYSGPTAPKFVKPTAKLAAGGPSGSFHEREEGDKNSATPKRKALTPLFKLGQPPQKPSRPPTVDLERFRKNSARDSVNKEAVKQISHSVLASPLPPPSHSATQIPPPPPPSASHPSTQAPPVPSLPPRNIKPSSDSLSPDNEQSYDDVEFGSDGHGNTDGGQDSDGETYEDINDIRATSKEQEKKREKEEKKRLEQEKKEQREKEKREQEIRKRFKLSGPIQVIHQARACMDYKGGKNELTVKQGDNIEIIRITDNPEGKWLGRTTKGYYGYIKTTMVEIDYDSLKRKQRPSMSASLRRIDNDQEVYDDVGEQDSISSQSGRSGTGVMFPPPLPDEEIYDGIDDEDVNARSISQDEDKNDSRSWGLLKMLKGKDDKKKSVREKTTKVNEAEDNGGSFMNPPIKMFGKDAGDNDVYDDVESSEFPPPPIEIGSSIMKSLSLGRGKSDEKDTRKLKKMEKEEKEFRKKFKFEGEIRVLYSTTIIADLPSKKWGAKDLQVKPGESVEVIQIIDDAKVLCRNEEGKYGYVLRSSLVENDGDIYDDIADGCIYDND</sequence>
<dbReference type="OrthoDB" id="9396701at2759"/>
<dbReference type="FunFam" id="2.30.30.40:FF:000156">
    <property type="entry name" value="FYN-binding protein-like isoform X1"/>
    <property type="match status" value="1"/>
</dbReference>
<dbReference type="GO" id="GO:0070161">
    <property type="term" value="C:anchoring junction"/>
    <property type="evidence" value="ECO:0007669"/>
    <property type="project" value="UniProtKB-SubCell"/>
</dbReference>
<evidence type="ECO:0000256" key="13">
    <source>
        <dbReference type="ARBA" id="ARBA00079796"/>
    </source>
</evidence>
<comment type="subcellular location">
    <subcellularLocation>
        <location evidence="1">Cell junction</location>
    </subcellularLocation>
    <subcellularLocation>
        <location evidence="2">Cytoplasm</location>
    </subcellularLocation>
</comment>
<dbReference type="GO" id="GO:0007229">
    <property type="term" value="P:integrin-mediated signaling pathway"/>
    <property type="evidence" value="ECO:0007669"/>
    <property type="project" value="InterPro"/>
</dbReference>
<keyword evidence="22" id="KW-1185">Reference proteome</keyword>
<keyword evidence="5" id="KW-0597">Phosphoprotein</keyword>
<dbReference type="Proteomes" id="UP000765507">
    <property type="component" value="Unassembled WGS sequence"/>
</dbReference>
<feature type="region of interest" description="Disordered" evidence="19">
    <location>
        <begin position="354"/>
        <end position="561"/>
    </location>
</feature>
<feature type="compositionally biased region" description="Pro residues" evidence="19">
    <location>
        <begin position="239"/>
        <end position="248"/>
    </location>
</feature>
<feature type="compositionally biased region" description="Basic and acidic residues" evidence="19">
    <location>
        <begin position="524"/>
        <end position="561"/>
    </location>
</feature>
<feature type="region of interest" description="Disordered" evidence="19">
    <location>
        <begin position="640"/>
        <end position="691"/>
    </location>
</feature>
<evidence type="ECO:0000256" key="16">
    <source>
        <dbReference type="ARBA" id="ARBA00081679"/>
    </source>
</evidence>
<evidence type="ECO:0000256" key="19">
    <source>
        <dbReference type="SAM" id="MobiDB-lite"/>
    </source>
</evidence>
<comment type="caution">
    <text evidence="21">The sequence shown here is derived from an EMBL/GenBank/DDBJ whole genome shotgun (WGS) entry which is preliminary data.</text>
</comment>
<feature type="domain" description="SH3" evidence="20">
    <location>
        <begin position="573"/>
        <end position="634"/>
    </location>
</feature>
<comment type="function">
    <text evidence="11">Acts as an adapter protein of the FYN and LCP2 signaling cascades in T-cells. May play a role in linking T-cell signaling to remodeling of the actin cytoskeleton. Modulates the expression of IL2. Involved in platelet activation. Prevents the degradation of SKAP1 and SKAP2. May be involved in high affinity immunoglobulin epsilon receptor signaling in mast cells.</text>
</comment>
<proteinExistence type="predicted"/>
<evidence type="ECO:0000256" key="6">
    <source>
        <dbReference type="ARBA" id="ARBA00022737"/>
    </source>
</evidence>
<keyword evidence="10" id="KW-0539">Nucleus</keyword>
<feature type="compositionally biased region" description="Polar residues" evidence="19">
    <location>
        <begin position="482"/>
        <end position="493"/>
    </location>
</feature>
<feature type="compositionally biased region" description="Basic and acidic residues" evidence="19">
    <location>
        <begin position="415"/>
        <end position="433"/>
    </location>
</feature>
<dbReference type="GO" id="GO:0005737">
    <property type="term" value="C:cytoplasm"/>
    <property type="evidence" value="ECO:0007669"/>
    <property type="project" value="UniProtKB-SubCell"/>
</dbReference>
<feature type="compositionally biased region" description="Pro residues" evidence="19">
    <location>
        <begin position="444"/>
        <end position="477"/>
    </location>
</feature>
<dbReference type="GO" id="GO:0005886">
    <property type="term" value="C:plasma membrane"/>
    <property type="evidence" value="ECO:0007669"/>
    <property type="project" value="InterPro"/>
</dbReference>
<keyword evidence="6" id="KW-0677">Repeat</keyword>
<keyword evidence="9" id="KW-0175">Coiled coil</keyword>
<feature type="compositionally biased region" description="Acidic residues" evidence="19">
    <location>
        <begin position="513"/>
        <end position="523"/>
    </location>
</feature>
<dbReference type="PANTHER" id="PTHR16830:SF13">
    <property type="entry name" value="FYN-BINDING PROTEIN 1"/>
    <property type="match status" value="1"/>
</dbReference>
<evidence type="ECO:0000256" key="15">
    <source>
        <dbReference type="ARBA" id="ARBA00081595"/>
    </source>
</evidence>
<dbReference type="PANTHER" id="PTHR16830">
    <property type="entry name" value="SH2 CONTAINING ADAPTOR PRAM-1 RELATED"/>
    <property type="match status" value="1"/>
</dbReference>
<evidence type="ECO:0000256" key="17">
    <source>
        <dbReference type="ARBA" id="ARBA00082486"/>
    </source>
</evidence>
<name>A0A8T1TJ92_CHESE</name>
<reference evidence="21 22" key="1">
    <citation type="journal article" date="2020" name="G3 (Bethesda)">
        <title>Draft Genome of the Common Snapping Turtle, Chelydra serpentina, a Model for Phenotypic Plasticity in Reptiles.</title>
        <authorList>
            <person name="Das D."/>
            <person name="Singh S.K."/>
            <person name="Bierstedt J."/>
            <person name="Erickson A."/>
            <person name="Galli G.L.J."/>
            <person name="Crossley D.A. 2nd"/>
            <person name="Rhen T."/>
        </authorList>
    </citation>
    <scope>NUCLEOTIDE SEQUENCE [LARGE SCALE GENOMIC DNA]</scope>
    <source>
        <strain evidence="21">KW</strain>
    </source>
</reference>
<dbReference type="AlphaFoldDB" id="A0A8T1TJ92"/>
<feature type="compositionally biased region" description="Basic and acidic residues" evidence="19">
    <location>
        <begin position="119"/>
        <end position="129"/>
    </location>
</feature>
<dbReference type="Gene3D" id="2.30.30.40">
    <property type="entry name" value="SH3 Domains"/>
    <property type="match status" value="2"/>
</dbReference>
<feature type="region of interest" description="Disordered" evidence="19">
    <location>
        <begin position="93"/>
        <end position="339"/>
    </location>
</feature>
<evidence type="ECO:0000259" key="20">
    <source>
        <dbReference type="PROSITE" id="PS50002"/>
    </source>
</evidence>
<evidence type="ECO:0000256" key="14">
    <source>
        <dbReference type="ARBA" id="ARBA00081371"/>
    </source>
</evidence>
<evidence type="ECO:0000256" key="2">
    <source>
        <dbReference type="ARBA" id="ARBA00004496"/>
    </source>
</evidence>
<keyword evidence="7" id="KW-0965">Cell junction</keyword>
<feature type="non-terminal residue" evidence="21">
    <location>
        <position position="902"/>
    </location>
</feature>
<evidence type="ECO:0000256" key="10">
    <source>
        <dbReference type="ARBA" id="ARBA00023242"/>
    </source>
</evidence>
<dbReference type="PROSITE" id="PS50002">
    <property type="entry name" value="SH3"/>
    <property type="match status" value="1"/>
</dbReference>
<evidence type="ECO:0000256" key="5">
    <source>
        <dbReference type="ARBA" id="ARBA00022553"/>
    </source>
</evidence>
<evidence type="ECO:0000313" key="21">
    <source>
        <dbReference type="EMBL" id="KAG6940875.1"/>
    </source>
</evidence>
<dbReference type="SUPFAM" id="SSF50044">
    <property type="entry name" value="SH3-domain"/>
    <property type="match status" value="2"/>
</dbReference>